<keyword evidence="2" id="KW-0511">Multifunctional enzyme</keyword>
<evidence type="ECO:0000256" key="3">
    <source>
        <dbReference type="ARBA" id="ARBA00024679"/>
    </source>
</evidence>
<evidence type="ECO:0000256" key="1">
    <source>
        <dbReference type="ARBA" id="ARBA00023002"/>
    </source>
</evidence>
<dbReference type="InterPro" id="IPR011057">
    <property type="entry name" value="Mss4-like_sf"/>
</dbReference>
<protein>
    <recommendedName>
        <fullName evidence="7">Peptide methionine sulfoxide reductase MsrA</fullName>
        <shortName evidence="7">Protein-methionine-S-oxide reductase</shortName>
        <ecNumber evidence="7">1.8.4.11</ecNumber>
    </recommendedName>
    <alternativeName>
        <fullName evidence="7">Peptide-methionine (S)-S-oxide reductase</fullName>
        <shortName evidence="7">Peptide Met(O) reductase</shortName>
    </alternativeName>
</protein>
<dbReference type="PANTHER" id="PTHR43774:SF1">
    <property type="entry name" value="PEPTIDE METHIONINE SULFOXIDE REDUCTASE MSRA 2"/>
    <property type="match status" value="1"/>
</dbReference>
<dbReference type="GO" id="GO:0008113">
    <property type="term" value="F:peptide-methionine (S)-S-oxide reductase activity"/>
    <property type="evidence" value="ECO:0007669"/>
    <property type="project" value="UniProtKB-UniRule"/>
</dbReference>
<dbReference type="SUPFAM" id="SSF51316">
    <property type="entry name" value="Mss4-like"/>
    <property type="match status" value="1"/>
</dbReference>
<evidence type="ECO:0000256" key="2">
    <source>
        <dbReference type="ARBA" id="ARBA00023268"/>
    </source>
</evidence>
<dbReference type="PANTHER" id="PTHR43774">
    <property type="entry name" value="PEPTIDE METHIONINE SULFOXIDE REDUCTASE"/>
    <property type="match status" value="1"/>
</dbReference>
<dbReference type="EC" id="1.8.4.11" evidence="7"/>
<dbReference type="Pfam" id="PF01641">
    <property type="entry name" value="SelR"/>
    <property type="match status" value="1"/>
</dbReference>
<reference evidence="9 10" key="1">
    <citation type="submission" date="2020-02" db="EMBL/GenBank/DDBJ databases">
        <title>Out from the shadows clarifying the taxonomy of the family Cryomorphaceae and related taxa by utilizing the GTDB taxonomic framework.</title>
        <authorList>
            <person name="Bowman J.P."/>
        </authorList>
    </citation>
    <scope>NUCLEOTIDE SEQUENCE [LARGE SCALE GENOMIC DNA]</scope>
    <source>
        <strain evidence="9 10">QSSC 1-22</strain>
    </source>
</reference>
<feature type="active site" evidence="7">
    <location>
        <position position="177"/>
    </location>
</feature>
<proteinExistence type="inferred from homology"/>
<accession>A0A7K3WKH4</accession>
<dbReference type="Proteomes" id="UP000486602">
    <property type="component" value="Unassembled WGS sequence"/>
</dbReference>
<dbReference type="Pfam" id="PF01625">
    <property type="entry name" value="PMSR"/>
    <property type="match status" value="1"/>
</dbReference>
<comment type="caution">
    <text evidence="9">The sequence shown here is derived from an EMBL/GenBank/DDBJ whole genome shotgun (WGS) entry which is preliminary data.</text>
</comment>
<evidence type="ECO:0000256" key="5">
    <source>
        <dbReference type="ARBA" id="ARBA00048488"/>
    </source>
</evidence>
<dbReference type="InterPro" id="IPR002579">
    <property type="entry name" value="Met_Sox_Rdtase_MsrB_dom"/>
</dbReference>
<dbReference type="GO" id="GO:0033743">
    <property type="term" value="F:peptide-methionine (R)-S-oxide reductase activity"/>
    <property type="evidence" value="ECO:0007669"/>
    <property type="project" value="UniProtKB-EC"/>
</dbReference>
<dbReference type="RefSeq" id="WP_163282862.1">
    <property type="nucleotide sequence ID" value="NZ_JAAGVY010000001.1"/>
</dbReference>
<feature type="domain" description="MsrB" evidence="8">
    <location>
        <begin position="29"/>
        <end position="151"/>
    </location>
</feature>
<evidence type="ECO:0000313" key="9">
    <source>
        <dbReference type="EMBL" id="NEN21994.1"/>
    </source>
</evidence>
<dbReference type="SUPFAM" id="SSF55068">
    <property type="entry name" value="Peptide methionine sulfoxide reductase"/>
    <property type="match status" value="1"/>
</dbReference>
<dbReference type="NCBIfam" id="TIGR00401">
    <property type="entry name" value="msrA"/>
    <property type="match status" value="1"/>
</dbReference>
<evidence type="ECO:0000313" key="10">
    <source>
        <dbReference type="Proteomes" id="UP000486602"/>
    </source>
</evidence>
<dbReference type="InterPro" id="IPR002569">
    <property type="entry name" value="Met_Sox_Rdtase_MsrA_dom"/>
</dbReference>
<name>A0A7K3WKH4_9FLAO</name>
<comment type="catalytic activity">
    <reaction evidence="4 7">
        <text>L-methionyl-[protein] + [thioredoxin]-disulfide + H2O = L-methionyl-(S)-S-oxide-[protein] + [thioredoxin]-dithiol</text>
        <dbReference type="Rhea" id="RHEA:14217"/>
        <dbReference type="Rhea" id="RHEA-COMP:10698"/>
        <dbReference type="Rhea" id="RHEA-COMP:10700"/>
        <dbReference type="Rhea" id="RHEA-COMP:12313"/>
        <dbReference type="Rhea" id="RHEA-COMP:12315"/>
        <dbReference type="ChEBI" id="CHEBI:15377"/>
        <dbReference type="ChEBI" id="CHEBI:16044"/>
        <dbReference type="ChEBI" id="CHEBI:29950"/>
        <dbReference type="ChEBI" id="CHEBI:44120"/>
        <dbReference type="ChEBI" id="CHEBI:50058"/>
        <dbReference type="EC" id="1.8.4.11"/>
    </reaction>
</comment>
<evidence type="ECO:0000256" key="7">
    <source>
        <dbReference type="HAMAP-Rule" id="MF_01401"/>
    </source>
</evidence>
<keyword evidence="1 7" id="KW-0560">Oxidoreductase</keyword>
<dbReference type="Gene3D" id="2.170.150.20">
    <property type="entry name" value="Peptide methionine sulfoxide reductase"/>
    <property type="match status" value="1"/>
</dbReference>
<dbReference type="InterPro" id="IPR036509">
    <property type="entry name" value="Met_Sox_Rdtase_MsrA_sf"/>
</dbReference>
<evidence type="ECO:0000256" key="6">
    <source>
        <dbReference type="ARBA" id="ARBA00048782"/>
    </source>
</evidence>
<comment type="function">
    <text evidence="3 7">Has an important function as a repair enzyme for proteins that have been inactivated by oxidation. Catalyzes the reversible oxidation-reduction of methionine sulfoxide in proteins to methionine.</text>
</comment>
<comment type="catalytic activity">
    <reaction evidence="6 7">
        <text>[thioredoxin]-disulfide + L-methionine + H2O = L-methionine (S)-S-oxide + [thioredoxin]-dithiol</text>
        <dbReference type="Rhea" id="RHEA:19993"/>
        <dbReference type="Rhea" id="RHEA-COMP:10698"/>
        <dbReference type="Rhea" id="RHEA-COMP:10700"/>
        <dbReference type="ChEBI" id="CHEBI:15377"/>
        <dbReference type="ChEBI" id="CHEBI:29950"/>
        <dbReference type="ChEBI" id="CHEBI:50058"/>
        <dbReference type="ChEBI" id="CHEBI:57844"/>
        <dbReference type="ChEBI" id="CHEBI:58772"/>
        <dbReference type="EC" id="1.8.4.11"/>
    </reaction>
</comment>
<evidence type="ECO:0000259" key="8">
    <source>
        <dbReference type="PROSITE" id="PS51790"/>
    </source>
</evidence>
<dbReference type="HAMAP" id="MF_01401">
    <property type="entry name" value="MsrA"/>
    <property type="match status" value="1"/>
</dbReference>
<gene>
    <name evidence="7" type="primary">msrA</name>
    <name evidence="9" type="ORF">G3O08_00560</name>
</gene>
<dbReference type="AlphaFoldDB" id="A0A7K3WKH4"/>
<organism evidence="9 10">
    <name type="scientific">Cryomorpha ignava</name>
    <dbReference type="NCBI Taxonomy" id="101383"/>
    <lineage>
        <taxon>Bacteria</taxon>
        <taxon>Pseudomonadati</taxon>
        <taxon>Bacteroidota</taxon>
        <taxon>Flavobacteriia</taxon>
        <taxon>Flavobacteriales</taxon>
        <taxon>Cryomorphaceae</taxon>
        <taxon>Cryomorpha</taxon>
    </lineage>
</organism>
<sequence length="344" mass="38401">MLGILSFSCTNAQEKADSKTTEFPEAKPKDEWKSMLTAEQYNVMVEKGTERPFQNAYYDNHEKGIYVSAATGKPLFSSETKFDSGTGWPSFTAPLNEEDVYVVTDNSHGMVRDEVVEKATGLHLGHLFKDGPAPTNNRYCLNSAALKFIPASEVSSMDLNVSGDSDKMARAYFASGCFWCVEAVYESLKGVSEVVNGYAGGHTKNPTYESSNTGKTGHAEAVEVIYDPSVIDFATLIDVYFGSQDPTQVNGQGPDRGSQYRSILFYQNDAEKKIIDQKKEALSAKLSEPVAAEVMPFEKFWEAEDYHQNYEKNNPDSRYIQSVSIPRLNRFKEKFPELLKKDAH</sequence>
<dbReference type="PROSITE" id="PS51790">
    <property type="entry name" value="MSRB"/>
    <property type="match status" value="1"/>
</dbReference>
<dbReference type="Gene3D" id="3.30.1060.10">
    <property type="entry name" value="Peptide methionine sulphoxide reductase MsrA"/>
    <property type="match status" value="1"/>
</dbReference>
<dbReference type="NCBIfam" id="TIGR00357">
    <property type="entry name" value="peptide-methionine (R)-S-oxide reductase MsrB"/>
    <property type="match status" value="1"/>
</dbReference>
<dbReference type="EMBL" id="JAAGVY010000001">
    <property type="protein sequence ID" value="NEN21994.1"/>
    <property type="molecule type" value="Genomic_DNA"/>
</dbReference>
<evidence type="ECO:0000256" key="4">
    <source>
        <dbReference type="ARBA" id="ARBA00047806"/>
    </source>
</evidence>
<comment type="catalytic activity">
    <reaction evidence="5">
        <text>L-methionyl-[protein] + [thioredoxin]-disulfide + H2O = L-methionyl-(R)-S-oxide-[protein] + [thioredoxin]-dithiol</text>
        <dbReference type="Rhea" id="RHEA:24164"/>
        <dbReference type="Rhea" id="RHEA-COMP:10698"/>
        <dbReference type="Rhea" id="RHEA-COMP:10700"/>
        <dbReference type="Rhea" id="RHEA-COMP:12313"/>
        <dbReference type="Rhea" id="RHEA-COMP:12314"/>
        <dbReference type="ChEBI" id="CHEBI:15377"/>
        <dbReference type="ChEBI" id="CHEBI:16044"/>
        <dbReference type="ChEBI" id="CHEBI:29950"/>
        <dbReference type="ChEBI" id="CHEBI:45764"/>
        <dbReference type="ChEBI" id="CHEBI:50058"/>
        <dbReference type="EC" id="1.8.4.12"/>
    </reaction>
</comment>
<keyword evidence="10" id="KW-1185">Reference proteome</keyword>
<dbReference type="NCBIfam" id="NF004042">
    <property type="entry name" value="PRK05550.1"/>
    <property type="match status" value="1"/>
</dbReference>
<comment type="similarity">
    <text evidence="7">Belongs to the MsrA Met sulfoxide reductase family.</text>
</comment>